<keyword evidence="4" id="KW-1185">Reference proteome</keyword>
<keyword evidence="2" id="KW-1133">Transmembrane helix</keyword>
<evidence type="ECO:0000256" key="2">
    <source>
        <dbReference type="SAM" id="Phobius"/>
    </source>
</evidence>
<reference evidence="3 4" key="1">
    <citation type="journal article" date="2020" name="Fungal Divers.">
        <title>Resolving the Mortierellaceae phylogeny through synthesis of multi-gene phylogenetics and phylogenomics.</title>
        <authorList>
            <person name="Vandepol N."/>
            <person name="Liber J."/>
            <person name="Desiro A."/>
            <person name="Na H."/>
            <person name="Kennedy M."/>
            <person name="Barry K."/>
            <person name="Grigoriev I.V."/>
            <person name="Miller A.N."/>
            <person name="O'Donnell K."/>
            <person name="Stajich J.E."/>
            <person name="Bonito G."/>
        </authorList>
    </citation>
    <scope>NUCLEOTIDE SEQUENCE [LARGE SCALE GENOMIC DNA]</scope>
    <source>
        <strain evidence="3 4">AD045</strain>
    </source>
</reference>
<keyword evidence="2" id="KW-0812">Transmembrane</keyword>
<evidence type="ECO:0000256" key="1">
    <source>
        <dbReference type="SAM" id="MobiDB-lite"/>
    </source>
</evidence>
<feature type="transmembrane region" description="Helical" evidence="2">
    <location>
        <begin position="130"/>
        <end position="149"/>
    </location>
</feature>
<name>A0ABQ7KGU7_9FUNG</name>
<accession>A0ABQ7KGU7</accession>
<feature type="compositionally biased region" description="Low complexity" evidence="1">
    <location>
        <begin position="263"/>
        <end position="283"/>
    </location>
</feature>
<feature type="transmembrane region" description="Helical" evidence="2">
    <location>
        <begin position="403"/>
        <end position="422"/>
    </location>
</feature>
<feature type="transmembrane region" description="Helical" evidence="2">
    <location>
        <begin position="57"/>
        <end position="77"/>
    </location>
</feature>
<feature type="transmembrane region" description="Helical" evidence="2">
    <location>
        <begin position="375"/>
        <end position="397"/>
    </location>
</feature>
<evidence type="ECO:0000313" key="3">
    <source>
        <dbReference type="EMBL" id="KAG0297288.1"/>
    </source>
</evidence>
<comment type="caution">
    <text evidence="3">The sequence shown here is derived from an EMBL/GenBank/DDBJ whole genome shotgun (WGS) entry which is preliminary data.</text>
</comment>
<dbReference type="Proteomes" id="UP001194696">
    <property type="component" value="Unassembled WGS sequence"/>
</dbReference>
<protein>
    <submittedName>
        <fullName evidence="3">Uncharacterized protein</fullName>
    </submittedName>
</protein>
<gene>
    <name evidence="3" type="ORF">BGZ96_007025</name>
</gene>
<feature type="region of interest" description="Disordered" evidence="1">
    <location>
        <begin position="256"/>
        <end position="284"/>
    </location>
</feature>
<organism evidence="3 4">
    <name type="scientific">Linnemannia gamsii</name>
    <dbReference type="NCBI Taxonomy" id="64522"/>
    <lineage>
        <taxon>Eukaryota</taxon>
        <taxon>Fungi</taxon>
        <taxon>Fungi incertae sedis</taxon>
        <taxon>Mucoromycota</taxon>
        <taxon>Mortierellomycotina</taxon>
        <taxon>Mortierellomycetes</taxon>
        <taxon>Mortierellales</taxon>
        <taxon>Mortierellaceae</taxon>
        <taxon>Linnemannia</taxon>
    </lineage>
</organism>
<feature type="transmembrane region" description="Helical" evidence="2">
    <location>
        <begin position="161"/>
        <end position="180"/>
    </location>
</feature>
<keyword evidence="2" id="KW-0472">Membrane</keyword>
<feature type="transmembrane region" description="Helical" evidence="2">
    <location>
        <begin position="107"/>
        <end position="124"/>
    </location>
</feature>
<feature type="transmembrane region" description="Helical" evidence="2">
    <location>
        <begin position="7"/>
        <end position="27"/>
    </location>
</feature>
<sequence length="471" mass="51633">MAPAREILYAVLAAAGFLGLVASFIGVKLDDPPPQHKSPVTGYPTWHQDYVNENKEITMSFTLVALLFTLTASYVAYRATRKPSRSLTGFVTLPSGNEETSTQINEFIQIYINATLAAVIAYLFFDVGKIWAVVGALHNLLEVALLIVLQTGGRVTGMSFGLYMFSYVCITILLSVYLSWPLDAIFFRWQGLCSDFGLIVMFVRMHKATKAQLDSFSDPDQHDLQLAKAQKAADRLAQQQEQSGFMASSGSLDTVHLTPANGAASTSATSLPTTNPSSSNNPLHNIHANWKRFVARAPSPSGSDDSDNETLLHQHHQNTNAVLTPESTHHPRFGGESAQTVIQVQPADGSHRVSVVALNQNESIWGVQWKNPDQILLLVAGAVFHVIGNCVTTIYVTNLYAMAAFHISYGIAFPLYAYYLYVDNHALRQTKIYMPKFSKIKNFTYLCVAMIGATATVRAGLYVSTLNAGKE</sequence>
<evidence type="ECO:0000313" key="4">
    <source>
        <dbReference type="Proteomes" id="UP001194696"/>
    </source>
</evidence>
<proteinExistence type="predicted"/>
<dbReference type="EMBL" id="JAAAIM010000035">
    <property type="protein sequence ID" value="KAG0297288.1"/>
    <property type="molecule type" value="Genomic_DNA"/>
</dbReference>
<feature type="transmembrane region" description="Helical" evidence="2">
    <location>
        <begin position="186"/>
        <end position="203"/>
    </location>
</feature>
<feature type="transmembrane region" description="Helical" evidence="2">
    <location>
        <begin position="443"/>
        <end position="463"/>
    </location>
</feature>